<dbReference type="RefSeq" id="WP_147277481.1">
    <property type="nucleotide sequence ID" value="NZ_LR699114.1"/>
</dbReference>
<name>A0A370GMG7_9COXI</name>
<evidence type="ECO:0000313" key="1">
    <source>
        <dbReference type="EMBL" id="RDI44847.1"/>
    </source>
</evidence>
<comment type="caution">
    <text evidence="1">The sequence shown here is derived from an EMBL/GenBank/DDBJ whole genome shotgun (WGS) entry which is preliminary data.</text>
</comment>
<reference evidence="1 2" key="1">
    <citation type="submission" date="2018-07" db="EMBL/GenBank/DDBJ databases">
        <title>Genomic Encyclopedia of Type Strains, Phase IV (KMG-IV): sequencing the most valuable type-strain genomes for metagenomic binning, comparative biology and taxonomic classification.</title>
        <authorList>
            <person name="Goeker M."/>
        </authorList>
    </citation>
    <scope>NUCLEOTIDE SEQUENCE [LARGE SCALE GENOMIC DNA]</scope>
    <source>
        <strain evidence="1 2">DSM 16500</strain>
    </source>
</reference>
<accession>A0A370GMG7</accession>
<dbReference type="EMBL" id="QQAX01000008">
    <property type="protein sequence ID" value="RDI44847.1"/>
    <property type="molecule type" value="Genomic_DNA"/>
</dbReference>
<organism evidence="1 2">
    <name type="scientific">Aquicella lusitana</name>
    <dbReference type="NCBI Taxonomy" id="254246"/>
    <lineage>
        <taxon>Bacteria</taxon>
        <taxon>Pseudomonadati</taxon>
        <taxon>Pseudomonadota</taxon>
        <taxon>Gammaproteobacteria</taxon>
        <taxon>Legionellales</taxon>
        <taxon>Coxiellaceae</taxon>
        <taxon>Aquicella</taxon>
    </lineage>
</organism>
<evidence type="ECO:0000313" key="2">
    <source>
        <dbReference type="Proteomes" id="UP000254720"/>
    </source>
</evidence>
<dbReference type="AlphaFoldDB" id="A0A370GMG7"/>
<keyword evidence="2" id="KW-1185">Reference proteome</keyword>
<gene>
    <name evidence="1" type="ORF">C8D86_108101</name>
</gene>
<proteinExistence type="predicted"/>
<protein>
    <submittedName>
        <fullName evidence="1">Uncharacterized protein</fullName>
    </submittedName>
</protein>
<sequence length="83" mass="9640">MKLKSRNTTSYQQDQDLIDPMSEWLSKNPGFNKSRLINMAVRHFITTEHKLVPVETVTASDKQASEIAKKMMKKHAHMLEKLK</sequence>
<dbReference type="Proteomes" id="UP000254720">
    <property type="component" value="Unassembled WGS sequence"/>
</dbReference>